<dbReference type="EMBL" id="MH460461">
    <property type="protein sequence ID" value="AXG66763.1"/>
    <property type="molecule type" value="Genomic_DNA"/>
</dbReference>
<accession>A0A384ZWX5</accession>
<evidence type="ECO:0000313" key="2">
    <source>
        <dbReference type="Proteomes" id="UP000263326"/>
    </source>
</evidence>
<sequence>MLNKRLTELEAILKTIKTDDAAVSGALDKIKQIREEENEVPKVFTVKHYVSDDHPSLRGIGVDIFVAEDRDEVEEFAADLNRLLARIPPHKNSQG</sequence>
<protein>
    <submittedName>
        <fullName evidence="1">Uncharacterized protein</fullName>
    </submittedName>
</protein>
<organism evidence="1 2">
    <name type="scientific">Dickeya phage vB_DsoM_JA29</name>
    <dbReference type="NCBI Taxonomy" id="2283031"/>
    <lineage>
        <taxon>Viruses</taxon>
        <taxon>Duplodnaviria</taxon>
        <taxon>Heunggongvirae</taxon>
        <taxon>Uroviricota</taxon>
        <taxon>Caudoviricetes</taxon>
        <taxon>Salmondvirus</taxon>
        <taxon>Salmondvirus JA29</taxon>
    </lineage>
</organism>
<name>A0A384ZWX5_9CAUD</name>
<reference evidence="1 2" key="1">
    <citation type="journal article" date="2018" name="Front. Microbiol.">
        <title>Jumbo Bacteriophages Are Represented Within an Increasing Diversity of Environmental Viruses Infecting the Emerging Phytopathogen, Dickeya solani.</title>
        <authorList>
            <person name="Day A.W."/>
            <person name="Ahn J."/>
            <person name="Salmond G.P.C."/>
        </authorList>
    </citation>
    <scope>NUCLEOTIDE SEQUENCE [LARGE SCALE GENOMIC DNA]</scope>
</reference>
<gene>
    <name evidence="1" type="ORF">JA29_037</name>
</gene>
<proteinExistence type="predicted"/>
<dbReference type="Proteomes" id="UP000263326">
    <property type="component" value="Segment"/>
</dbReference>
<keyword evidence="2" id="KW-1185">Reference proteome</keyword>
<evidence type="ECO:0000313" key="1">
    <source>
        <dbReference type="EMBL" id="AXG66763.1"/>
    </source>
</evidence>